<feature type="chain" id="PRO_5038880900" description="DUF3221 domain-containing protein" evidence="1">
    <location>
        <begin position="17"/>
        <end position="127"/>
    </location>
</feature>
<keyword evidence="1" id="KW-0732">Signal</keyword>
<keyword evidence="3" id="KW-1185">Reference proteome</keyword>
<dbReference type="PROSITE" id="PS51257">
    <property type="entry name" value="PROKAR_LIPOPROTEIN"/>
    <property type="match status" value="1"/>
</dbReference>
<gene>
    <name evidence="2" type="ORF">SAMN04490247_0917</name>
</gene>
<evidence type="ECO:0000313" key="3">
    <source>
        <dbReference type="Proteomes" id="UP000199225"/>
    </source>
</evidence>
<dbReference type="Proteomes" id="UP000199225">
    <property type="component" value="Unassembled WGS sequence"/>
</dbReference>
<reference evidence="3" key="1">
    <citation type="submission" date="2016-10" db="EMBL/GenBank/DDBJ databases">
        <authorList>
            <person name="Varghese N."/>
            <person name="Submissions S."/>
        </authorList>
    </citation>
    <scope>NUCLEOTIDE SEQUENCE [LARGE SCALE GENOMIC DNA]</scope>
    <source>
        <strain evidence="3">DSM 4771</strain>
    </source>
</reference>
<sequence length="127" mass="14333">MLRVYIVFLLSFTLVACGTQTTSESNDVSLERQEGVIALKKENEEGYDQVLLIPEISEEDIEQQSTREIIELAQNKNGAYYAIEDEKTFNEIEVGDTAVIYWNGNQSSSHPPQCGAERLEIIESLDE</sequence>
<proteinExistence type="predicted"/>
<organism evidence="2 3">
    <name type="scientific">Salimicrobium halophilum</name>
    <dbReference type="NCBI Taxonomy" id="86666"/>
    <lineage>
        <taxon>Bacteria</taxon>
        <taxon>Bacillati</taxon>
        <taxon>Bacillota</taxon>
        <taxon>Bacilli</taxon>
        <taxon>Bacillales</taxon>
        <taxon>Bacillaceae</taxon>
        <taxon>Salimicrobium</taxon>
    </lineage>
</organism>
<accession>A0A1G8RA38</accession>
<feature type="signal peptide" evidence="1">
    <location>
        <begin position="1"/>
        <end position="16"/>
    </location>
</feature>
<name>A0A1G8RA38_9BACI</name>
<dbReference type="AlphaFoldDB" id="A0A1G8RA38"/>
<dbReference type="Pfam" id="PF11518">
    <property type="entry name" value="DUF3221"/>
    <property type="match status" value="1"/>
</dbReference>
<dbReference type="EMBL" id="FNEV01000002">
    <property type="protein sequence ID" value="SDJ13847.1"/>
    <property type="molecule type" value="Genomic_DNA"/>
</dbReference>
<protein>
    <recommendedName>
        <fullName evidence="4">DUF3221 domain-containing protein</fullName>
    </recommendedName>
</protein>
<dbReference type="InterPro" id="IPR021598">
    <property type="entry name" value="DUF3221"/>
</dbReference>
<evidence type="ECO:0008006" key="4">
    <source>
        <dbReference type="Google" id="ProtNLM"/>
    </source>
</evidence>
<evidence type="ECO:0000313" key="2">
    <source>
        <dbReference type="EMBL" id="SDJ13847.1"/>
    </source>
</evidence>
<evidence type="ECO:0000256" key="1">
    <source>
        <dbReference type="SAM" id="SignalP"/>
    </source>
</evidence>